<evidence type="ECO:0000256" key="6">
    <source>
        <dbReference type="ARBA" id="ARBA00022737"/>
    </source>
</evidence>
<dbReference type="InterPro" id="IPR047534">
    <property type="entry name" value="BRcat_RBR_parkin"/>
</dbReference>
<reference evidence="11" key="2">
    <citation type="submission" date="2025-09" db="UniProtKB">
        <authorList>
            <consortium name="Ensembl"/>
        </authorList>
    </citation>
    <scope>IDENTIFICATION</scope>
</reference>
<dbReference type="Gene3D" id="2.20.25.20">
    <property type="match status" value="1"/>
</dbReference>
<reference evidence="11" key="1">
    <citation type="submission" date="2025-08" db="UniProtKB">
        <authorList>
            <consortium name="Ensembl"/>
        </authorList>
    </citation>
    <scope>IDENTIFICATION</scope>
</reference>
<evidence type="ECO:0000256" key="1">
    <source>
        <dbReference type="ARBA" id="ARBA00001798"/>
    </source>
</evidence>
<dbReference type="FunFam" id="2.20.25.20:FF:000008">
    <property type="entry name" value="E3 ubiquitin-protein ligase parkin"/>
    <property type="match status" value="1"/>
</dbReference>
<feature type="domain" description="RING-type" evidence="10">
    <location>
        <begin position="1"/>
        <end position="186"/>
    </location>
</feature>
<evidence type="ECO:0000256" key="7">
    <source>
        <dbReference type="ARBA" id="ARBA00022771"/>
    </source>
</evidence>
<evidence type="ECO:0000256" key="4">
    <source>
        <dbReference type="ARBA" id="ARBA00022679"/>
    </source>
</evidence>
<dbReference type="GO" id="GO:0005829">
    <property type="term" value="C:cytosol"/>
    <property type="evidence" value="ECO:0007669"/>
    <property type="project" value="InterPro"/>
</dbReference>
<evidence type="ECO:0000256" key="5">
    <source>
        <dbReference type="ARBA" id="ARBA00022723"/>
    </source>
</evidence>
<dbReference type="Proteomes" id="UP000261340">
    <property type="component" value="Unplaced"/>
</dbReference>
<dbReference type="SMART" id="SM00647">
    <property type="entry name" value="IBR"/>
    <property type="match status" value="1"/>
</dbReference>
<evidence type="ECO:0000256" key="3">
    <source>
        <dbReference type="ARBA" id="ARBA00012251"/>
    </source>
</evidence>
<evidence type="ECO:0000313" key="12">
    <source>
        <dbReference type="Proteomes" id="UP000261340"/>
    </source>
</evidence>
<keyword evidence="6" id="KW-0677">Repeat</keyword>
<keyword evidence="5" id="KW-0479">Metal-binding</keyword>
<keyword evidence="12" id="KW-1185">Reference proteome</keyword>
<keyword evidence="9" id="KW-0862">Zinc</keyword>
<dbReference type="PROSITE" id="PS51873">
    <property type="entry name" value="TRIAD"/>
    <property type="match status" value="1"/>
</dbReference>
<dbReference type="Gene3D" id="1.20.120.1750">
    <property type="match status" value="1"/>
</dbReference>
<dbReference type="CDD" id="cd20340">
    <property type="entry name" value="BRcat_RBR_parkin"/>
    <property type="match status" value="1"/>
</dbReference>
<dbReference type="InterPro" id="IPR044066">
    <property type="entry name" value="TRIAD_supradom"/>
</dbReference>
<dbReference type="PRINTS" id="PR01475">
    <property type="entry name" value="PARKIN"/>
</dbReference>
<evidence type="ECO:0000259" key="10">
    <source>
        <dbReference type="PROSITE" id="PS51873"/>
    </source>
</evidence>
<evidence type="ECO:0000256" key="2">
    <source>
        <dbReference type="ARBA" id="ARBA00004906"/>
    </source>
</evidence>
<keyword evidence="7" id="KW-0863">Zinc-finger</keyword>
<dbReference type="InterPro" id="IPR054694">
    <property type="entry name" value="Parkin-like_IBR"/>
</dbReference>
<dbReference type="GO" id="GO:0005739">
    <property type="term" value="C:mitochondrion"/>
    <property type="evidence" value="ECO:0007669"/>
    <property type="project" value="InterPro"/>
</dbReference>
<comment type="catalytic activity">
    <reaction evidence="1">
        <text>[E2 ubiquitin-conjugating enzyme]-S-ubiquitinyl-L-cysteine + [acceptor protein]-L-lysine = [E2 ubiquitin-conjugating enzyme]-L-cysteine + [acceptor protein]-N(6)-ubiquitinyl-L-lysine.</text>
        <dbReference type="EC" id="2.3.2.31"/>
    </reaction>
</comment>
<dbReference type="STRING" id="61819.ENSACIP00000002461"/>
<protein>
    <recommendedName>
        <fullName evidence="3">RBR-type E3 ubiquitin transferase</fullName>
        <ecNumber evidence="3">2.3.2.31</ecNumber>
    </recommendedName>
</protein>
<comment type="pathway">
    <text evidence="2">Protein modification; protein ubiquitination.</text>
</comment>
<evidence type="ECO:0000256" key="9">
    <source>
        <dbReference type="ARBA" id="ARBA00022833"/>
    </source>
</evidence>
<evidence type="ECO:0000313" key="11">
    <source>
        <dbReference type="Ensembl" id="ENSACIP00000002461.1"/>
    </source>
</evidence>
<name>A0A3Q0QYE2_AMPCI</name>
<keyword evidence="8" id="KW-0833">Ubl conjugation pathway</keyword>
<dbReference type="GO" id="GO:0008270">
    <property type="term" value="F:zinc ion binding"/>
    <property type="evidence" value="ECO:0007669"/>
    <property type="project" value="UniProtKB-KW"/>
</dbReference>
<dbReference type="GO" id="GO:0061630">
    <property type="term" value="F:ubiquitin protein ligase activity"/>
    <property type="evidence" value="ECO:0007669"/>
    <property type="project" value="UniProtKB-EC"/>
</dbReference>
<dbReference type="AlphaFoldDB" id="A0A3Q0QYE2"/>
<organism evidence="11 12">
    <name type="scientific">Amphilophus citrinellus</name>
    <name type="common">Midas cichlid</name>
    <name type="synonym">Cichlasoma citrinellum</name>
    <dbReference type="NCBI Taxonomy" id="61819"/>
    <lineage>
        <taxon>Eukaryota</taxon>
        <taxon>Metazoa</taxon>
        <taxon>Chordata</taxon>
        <taxon>Craniata</taxon>
        <taxon>Vertebrata</taxon>
        <taxon>Euteleostomi</taxon>
        <taxon>Actinopterygii</taxon>
        <taxon>Neopterygii</taxon>
        <taxon>Teleostei</taxon>
        <taxon>Neoteleostei</taxon>
        <taxon>Acanthomorphata</taxon>
        <taxon>Ovalentaria</taxon>
        <taxon>Cichlomorphae</taxon>
        <taxon>Cichliformes</taxon>
        <taxon>Cichlidae</taxon>
        <taxon>New World cichlids</taxon>
        <taxon>Cichlasomatinae</taxon>
        <taxon>Heroini</taxon>
        <taxon>Amphilophus</taxon>
    </lineage>
</organism>
<dbReference type="InterPro" id="IPR002867">
    <property type="entry name" value="IBR_dom"/>
</dbReference>
<keyword evidence="4" id="KW-0808">Transferase</keyword>
<dbReference type="EC" id="2.3.2.31" evidence="3"/>
<dbReference type="SUPFAM" id="SSF57850">
    <property type="entry name" value="RING/U-box"/>
    <property type="match status" value="1"/>
</dbReference>
<dbReference type="Pfam" id="PF22605">
    <property type="entry name" value="IBR_2"/>
    <property type="match status" value="1"/>
</dbReference>
<dbReference type="InterPro" id="IPR003977">
    <property type="entry name" value="Parkin"/>
</dbReference>
<proteinExistence type="predicted"/>
<evidence type="ECO:0000256" key="8">
    <source>
        <dbReference type="ARBA" id="ARBA00022786"/>
    </source>
</evidence>
<dbReference type="GeneTree" id="ENSGT00390000011034"/>
<accession>A0A3Q0QYE2</accession>
<dbReference type="Ensembl" id="ENSACIT00000002552.1">
    <property type="protein sequence ID" value="ENSACIP00000002461.1"/>
    <property type="gene ID" value="ENSACIG00000001994.1"/>
</dbReference>
<dbReference type="Pfam" id="PF01485">
    <property type="entry name" value="IBR"/>
    <property type="match status" value="1"/>
</dbReference>
<sequence>MQFLSWLQNAGPALYPLEDIQVCVESLSLTCVSLQYGRYLQYGAEECLLTIGGLMCPSPGCGAGLLPPDNSRKVKCDQQLGCGFIFCRVCRGEYHEGPCQVLTAPPTHLCSLLRSQPGAAQHVWFLWRETVSVRYHMCWLSCDMTDSLSPPAGGCMHMQCPLCKAEWCWLCGVPWNRECMGNHWDV</sequence>